<reference evidence="3 4" key="1">
    <citation type="submission" date="2016-04" db="EMBL/GenBank/DDBJ databases">
        <title>Complete genome sequence of Fictibacillus phosphorivorans G25-29, a strain toxic to nematodes.</title>
        <authorList>
            <person name="Zheng Z."/>
        </authorList>
    </citation>
    <scope>NUCLEOTIDE SEQUENCE [LARGE SCALE GENOMIC DNA]</scope>
    <source>
        <strain evidence="3 4">G25-29</strain>
    </source>
</reference>
<organism evidence="3 4">
    <name type="scientific">Fictibacillus phosphorivorans</name>
    <dbReference type="NCBI Taxonomy" id="1221500"/>
    <lineage>
        <taxon>Bacteria</taxon>
        <taxon>Bacillati</taxon>
        <taxon>Bacillota</taxon>
        <taxon>Bacilli</taxon>
        <taxon>Bacillales</taxon>
        <taxon>Fictibacillaceae</taxon>
        <taxon>Fictibacillus</taxon>
    </lineage>
</organism>
<dbReference type="InterPro" id="IPR029058">
    <property type="entry name" value="AB_hydrolase_fold"/>
</dbReference>
<protein>
    <submittedName>
        <fullName evidence="3">Alpha/beta hydrolase</fullName>
    </submittedName>
</protein>
<dbReference type="InterPro" id="IPR000073">
    <property type="entry name" value="AB_hydrolase_1"/>
</dbReference>
<evidence type="ECO:0000313" key="3">
    <source>
        <dbReference type="EMBL" id="ANC76377.1"/>
    </source>
</evidence>
<evidence type="ECO:0000313" key="4">
    <source>
        <dbReference type="Proteomes" id="UP000076623"/>
    </source>
</evidence>
<dbReference type="AlphaFoldDB" id="A0A160IKJ9"/>
<dbReference type="GO" id="GO:0016020">
    <property type="term" value="C:membrane"/>
    <property type="evidence" value="ECO:0007669"/>
    <property type="project" value="TreeGrafter"/>
</dbReference>
<dbReference type="Pfam" id="PF00561">
    <property type="entry name" value="Abhydrolase_1"/>
    <property type="match status" value="1"/>
</dbReference>
<dbReference type="InterPro" id="IPR050266">
    <property type="entry name" value="AB_hydrolase_sf"/>
</dbReference>
<dbReference type="RefSeq" id="WP_066392397.1">
    <property type="nucleotide sequence ID" value="NZ_CP015378.1"/>
</dbReference>
<name>A0A160IKJ9_9BACL</name>
<keyword evidence="1 3" id="KW-0378">Hydrolase</keyword>
<proteinExistence type="predicted"/>
<dbReference type="SUPFAM" id="SSF53474">
    <property type="entry name" value="alpha/beta-Hydrolases"/>
    <property type="match status" value="1"/>
</dbReference>
<accession>A0A160IKJ9</accession>
<sequence>MILHTEAVGTGEPVIFLHTGLQTGNTDFEYQSEYFKHDFKVFKPDLRGHGKSDTNDYSNFFQDSARDLLETMDHFKIEKAHIVGCSLGALVGLIFTKNYPHKVQSLTLSGILPEKPSNWLEAHQKDVEYQSKILESKEVTDYFNSLHGEGWKQFINMGREVDWYPFNETSELTMNLPILFLVGEGNVNETKGAIIYPKLNKQVHVSIIPFAAHLVHSEQPEVYSKILEIFLKKHTIR</sequence>
<dbReference type="Gene3D" id="3.40.50.1820">
    <property type="entry name" value="alpha/beta hydrolase"/>
    <property type="match status" value="1"/>
</dbReference>
<dbReference type="PANTHER" id="PTHR43798:SF31">
    <property type="entry name" value="AB HYDROLASE SUPERFAMILY PROTEIN YCLE"/>
    <property type="match status" value="1"/>
</dbReference>
<feature type="domain" description="AB hydrolase-1" evidence="2">
    <location>
        <begin position="13"/>
        <end position="124"/>
    </location>
</feature>
<dbReference type="EMBL" id="CP015378">
    <property type="protein sequence ID" value="ANC76377.1"/>
    <property type="molecule type" value="Genomic_DNA"/>
</dbReference>
<dbReference type="GO" id="GO:0016787">
    <property type="term" value="F:hydrolase activity"/>
    <property type="evidence" value="ECO:0007669"/>
    <property type="project" value="UniProtKB-KW"/>
</dbReference>
<dbReference type="PRINTS" id="PR00111">
    <property type="entry name" value="ABHYDROLASE"/>
</dbReference>
<keyword evidence="4" id="KW-1185">Reference proteome</keyword>
<dbReference type="Proteomes" id="UP000076623">
    <property type="component" value="Chromosome"/>
</dbReference>
<evidence type="ECO:0000259" key="2">
    <source>
        <dbReference type="Pfam" id="PF00561"/>
    </source>
</evidence>
<dbReference type="STRING" id="1221500.ABE65_005990"/>
<dbReference type="PANTHER" id="PTHR43798">
    <property type="entry name" value="MONOACYLGLYCEROL LIPASE"/>
    <property type="match status" value="1"/>
</dbReference>
<evidence type="ECO:0000256" key="1">
    <source>
        <dbReference type="ARBA" id="ARBA00022801"/>
    </source>
</evidence>
<gene>
    <name evidence="3" type="ORF">ABE65_005990</name>
</gene>
<dbReference type="KEGG" id="fpn:ABE65_005990"/>